<accession>A0A381WS99</accession>
<protein>
    <recommendedName>
        <fullName evidence="2">GLPGLI family protein</fullName>
    </recommendedName>
</protein>
<reference evidence="1" key="1">
    <citation type="submission" date="2018-05" db="EMBL/GenBank/DDBJ databases">
        <authorList>
            <person name="Lanie J.A."/>
            <person name="Ng W.-L."/>
            <person name="Kazmierczak K.M."/>
            <person name="Andrzejewski T.M."/>
            <person name="Davidsen T.M."/>
            <person name="Wayne K.J."/>
            <person name="Tettelin H."/>
            <person name="Glass J.I."/>
            <person name="Rusch D."/>
            <person name="Podicherti R."/>
            <person name="Tsui H.-C.T."/>
            <person name="Winkler M.E."/>
        </authorList>
    </citation>
    <scope>NUCLEOTIDE SEQUENCE</scope>
</reference>
<dbReference type="Pfam" id="PF09697">
    <property type="entry name" value="Porph_ging"/>
    <property type="match status" value="1"/>
</dbReference>
<organism evidence="1">
    <name type="scientific">marine metagenome</name>
    <dbReference type="NCBI Taxonomy" id="408172"/>
    <lineage>
        <taxon>unclassified sequences</taxon>
        <taxon>metagenomes</taxon>
        <taxon>ecological metagenomes</taxon>
    </lineage>
</organism>
<proteinExistence type="predicted"/>
<name>A0A381WS99_9ZZZZ</name>
<gene>
    <name evidence="1" type="ORF">METZ01_LOCUS108035</name>
</gene>
<dbReference type="EMBL" id="UINC01012665">
    <property type="protein sequence ID" value="SVA55181.1"/>
    <property type="molecule type" value="Genomic_DNA"/>
</dbReference>
<evidence type="ECO:0000313" key="1">
    <source>
        <dbReference type="EMBL" id="SVA55181.1"/>
    </source>
</evidence>
<sequence length="284" mass="32675">MVLKTRTMKKMLIILCFITISGFSQDFQGKAYYMSKVNVNMDWMKNLTPDRAAYLKGRMKTATEKNYTLEFDSNSSYFQEEERLDLNGQSGGFNWMQFVSGPATGTIYRDIQSNTFTNKKELFGKIFLVKDTIPEIKWVMTGETKKIGIYNAYKATSTKEVEERVMSFSNRSRETESLSNPEEKKMREVVMTAWFTPEIPVSTGPQMFGGLPGLILEINADRLIMLCTKVVLNPKEKLKIKKPSKGKEVTSLEFEKIAIDKAEEMENRWNGRRRGSSRAVRIHN</sequence>
<dbReference type="NCBIfam" id="TIGR01200">
    <property type="entry name" value="GLPGLI"/>
    <property type="match status" value="1"/>
</dbReference>
<dbReference type="InterPro" id="IPR005901">
    <property type="entry name" value="GLPGLI"/>
</dbReference>
<dbReference type="AlphaFoldDB" id="A0A381WS99"/>
<evidence type="ECO:0008006" key="2">
    <source>
        <dbReference type="Google" id="ProtNLM"/>
    </source>
</evidence>